<reference evidence="1" key="1">
    <citation type="submission" date="2014-05" db="EMBL/GenBank/DDBJ databases">
        <authorList>
            <person name="Chronopoulou M."/>
        </authorList>
    </citation>
    <scope>NUCLEOTIDE SEQUENCE</scope>
    <source>
        <tissue evidence="1">Whole organism</tissue>
    </source>
</reference>
<protein>
    <submittedName>
        <fullName evidence="1">Uncharacterized protein</fullName>
    </submittedName>
</protein>
<dbReference type="AlphaFoldDB" id="A0A0K2VEJ3"/>
<feature type="non-terminal residue" evidence="1">
    <location>
        <position position="1"/>
    </location>
</feature>
<dbReference type="EMBL" id="HACA01031513">
    <property type="protein sequence ID" value="CDW48874.1"/>
    <property type="molecule type" value="Transcribed_RNA"/>
</dbReference>
<organism evidence="1">
    <name type="scientific">Lepeophtheirus salmonis</name>
    <name type="common">Salmon louse</name>
    <name type="synonym">Caligus salmonis</name>
    <dbReference type="NCBI Taxonomy" id="72036"/>
    <lineage>
        <taxon>Eukaryota</taxon>
        <taxon>Metazoa</taxon>
        <taxon>Ecdysozoa</taxon>
        <taxon>Arthropoda</taxon>
        <taxon>Crustacea</taxon>
        <taxon>Multicrustacea</taxon>
        <taxon>Hexanauplia</taxon>
        <taxon>Copepoda</taxon>
        <taxon>Siphonostomatoida</taxon>
        <taxon>Caligidae</taxon>
        <taxon>Lepeophtheirus</taxon>
    </lineage>
</organism>
<name>A0A0K2VEJ3_LEPSM</name>
<proteinExistence type="predicted"/>
<sequence length="39" mass="4416">DLYIHRASSTERRYKASACEVLTPSTSSIIYVNDDRIIA</sequence>
<evidence type="ECO:0000313" key="1">
    <source>
        <dbReference type="EMBL" id="CDW48874.1"/>
    </source>
</evidence>
<accession>A0A0K2VEJ3</accession>